<dbReference type="InterPro" id="IPR050498">
    <property type="entry name" value="Ycf3"/>
</dbReference>
<dbReference type="SUPFAM" id="SSF53756">
    <property type="entry name" value="UDP-Glycosyltransferase/glycogen phosphorylase"/>
    <property type="match status" value="1"/>
</dbReference>
<sequence>MREAAPPPATLFQQALSAHRAGKLSAAATAYEQLIAVTSARQPEHRAALGNLGALRLSQGDAADADRLFEAALNLASNDAGLLDNRGAALKALGRLSEAAEYHRRAIAADPGKASAYGNLGICLTAQGDLGGALRCLERATALAPAVAEPWHNLGVAREGLGDLRAAIQAYRRALAADPGFLPAWINLGTTLDAVGDAVGAVAAYDSGLALAPSDAKLRWNRSQSLLGLGRYAEGWADFEWRWSGNASMAAQRRPFAMPLWDGQDLGGAPLLVHSEQGWGDTLQMLRFLAPAAHAAGGPLIVETRAELIRLIASSLPLLGLDSPPTLLPLAGDFPGIAGLPDAGAHVPMMSLPGRLGITLDRLPGAPVPYLRAPEDSRRRWAERIATKRGEVAIGLVWQGNPGHWNDRRRSLTPSLLAPLLHRPGIAWFSLQKDADPALVETLGLVPLGDALTDFAETAAAIDALDLVIAVDTSVAHLSAALGKPTWLLLPHVAEWRWMQTRSDSPWYPSMRLFRQPASGDWPAVVAAVGQALDALQT</sequence>
<evidence type="ECO:0000256" key="1">
    <source>
        <dbReference type="ARBA" id="ARBA00022737"/>
    </source>
</evidence>
<dbReference type="Pfam" id="PF01075">
    <property type="entry name" value="Glyco_transf_9"/>
    <property type="match status" value="1"/>
</dbReference>
<dbReference type="EMBL" id="JACIIZ010000001">
    <property type="protein sequence ID" value="MBB6249963.1"/>
    <property type="molecule type" value="Genomic_DNA"/>
</dbReference>
<organism evidence="4 5">
    <name type="scientific">Nitrospirillum iridis</name>
    <dbReference type="NCBI Taxonomy" id="765888"/>
    <lineage>
        <taxon>Bacteria</taxon>
        <taxon>Pseudomonadati</taxon>
        <taxon>Pseudomonadota</taxon>
        <taxon>Alphaproteobacteria</taxon>
        <taxon>Rhodospirillales</taxon>
        <taxon>Azospirillaceae</taxon>
        <taxon>Nitrospirillum</taxon>
    </lineage>
</organism>
<dbReference type="PANTHER" id="PTHR44858">
    <property type="entry name" value="TETRATRICOPEPTIDE REPEAT PROTEIN 6"/>
    <property type="match status" value="1"/>
</dbReference>
<dbReference type="InterPro" id="IPR019734">
    <property type="entry name" value="TPR_rpt"/>
</dbReference>
<feature type="repeat" description="TPR" evidence="3">
    <location>
        <begin position="114"/>
        <end position="147"/>
    </location>
</feature>
<evidence type="ECO:0000313" key="5">
    <source>
        <dbReference type="Proteomes" id="UP000539175"/>
    </source>
</evidence>
<dbReference type="InterPro" id="IPR011990">
    <property type="entry name" value="TPR-like_helical_dom_sf"/>
</dbReference>
<evidence type="ECO:0000256" key="2">
    <source>
        <dbReference type="ARBA" id="ARBA00022803"/>
    </source>
</evidence>
<dbReference type="SUPFAM" id="SSF48452">
    <property type="entry name" value="TPR-like"/>
    <property type="match status" value="1"/>
</dbReference>
<feature type="repeat" description="TPR" evidence="3">
    <location>
        <begin position="148"/>
        <end position="181"/>
    </location>
</feature>
<proteinExistence type="predicted"/>
<accession>A0A7X0ATV5</accession>
<name>A0A7X0ATV5_9PROT</name>
<evidence type="ECO:0000256" key="3">
    <source>
        <dbReference type="PROSITE-ProRule" id="PRU00339"/>
    </source>
</evidence>
<evidence type="ECO:0000313" key="4">
    <source>
        <dbReference type="EMBL" id="MBB6249963.1"/>
    </source>
</evidence>
<dbReference type="Pfam" id="PF13424">
    <property type="entry name" value="TPR_12"/>
    <property type="match status" value="1"/>
</dbReference>
<keyword evidence="1" id="KW-0677">Repeat</keyword>
<comment type="caution">
    <text evidence="4">The sequence shown here is derived from an EMBL/GenBank/DDBJ whole genome shotgun (WGS) entry which is preliminary data.</text>
</comment>
<dbReference type="Gene3D" id="1.25.40.10">
    <property type="entry name" value="Tetratricopeptide repeat domain"/>
    <property type="match status" value="2"/>
</dbReference>
<dbReference type="RefSeq" id="WP_184797104.1">
    <property type="nucleotide sequence ID" value="NZ_JACIIZ010000001.1"/>
</dbReference>
<dbReference type="GO" id="GO:0016757">
    <property type="term" value="F:glycosyltransferase activity"/>
    <property type="evidence" value="ECO:0007669"/>
    <property type="project" value="InterPro"/>
</dbReference>
<dbReference type="SMART" id="SM00028">
    <property type="entry name" value="TPR"/>
    <property type="match status" value="6"/>
</dbReference>
<reference evidence="4 5" key="1">
    <citation type="submission" date="2020-08" db="EMBL/GenBank/DDBJ databases">
        <title>Genomic Encyclopedia of Type Strains, Phase IV (KMG-IV): sequencing the most valuable type-strain genomes for metagenomic binning, comparative biology and taxonomic classification.</title>
        <authorList>
            <person name="Goeker M."/>
        </authorList>
    </citation>
    <scope>NUCLEOTIDE SEQUENCE [LARGE SCALE GENOMIC DNA]</scope>
    <source>
        <strain evidence="4 5">DSM 22198</strain>
    </source>
</reference>
<dbReference type="PROSITE" id="PS50005">
    <property type="entry name" value="TPR"/>
    <property type="match status" value="3"/>
</dbReference>
<keyword evidence="2 3" id="KW-0802">TPR repeat</keyword>
<dbReference type="PANTHER" id="PTHR44858:SF1">
    <property type="entry name" value="UDP-N-ACETYLGLUCOSAMINE--PEPTIDE N-ACETYLGLUCOSAMINYLTRANSFERASE SPINDLY-RELATED"/>
    <property type="match status" value="1"/>
</dbReference>
<dbReference type="AlphaFoldDB" id="A0A7X0ATV5"/>
<dbReference type="InterPro" id="IPR002201">
    <property type="entry name" value="Glyco_trans_9"/>
</dbReference>
<keyword evidence="5" id="KW-1185">Reference proteome</keyword>
<dbReference type="Pfam" id="PF13432">
    <property type="entry name" value="TPR_16"/>
    <property type="match status" value="1"/>
</dbReference>
<dbReference type="Gene3D" id="3.40.50.2000">
    <property type="entry name" value="Glycogen Phosphorylase B"/>
    <property type="match status" value="1"/>
</dbReference>
<feature type="repeat" description="TPR" evidence="3">
    <location>
        <begin position="80"/>
        <end position="113"/>
    </location>
</feature>
<dbReference type="Proteomes" id="UP000539175">
    <property type="component" value="Unassembled WGS sequence"/>
</dbReference>
<gene>
    <name evidence="4" type="ORF">FHS74_000496</name>
</gene>
<protein>
    <submittedName>
        <fullName evidence="4">Tetratricopeptide (TPR) repeat protein</fullName>
    </submittedName>
</protein>